<keyword evidence="3" id="KW-1185">Reference proteome</keyword>
<dbReference type="PROSITE" id="PS50075">
    <property type="entry name" value="CARRIER"/>
    <property type="match status" value="1"/>
</dbReference>
<gene>
    <name evidence="2" type="ORF">ACFO3D_06105</name>
</gene>
<organism evidence="2 3">
    <name type="scientific">Virgibacillus kekensis</name>
    <dbReference type="NCBI Taxonomy" id="202261"/>
    <lineage>
        <taxon>Bacteria</taxon>
        <taxon>Bacillati</taxon>
        <taxon>Bacillota</taxon>
        <taxon>Bacilli</taxon>
        <taxon>Bacillales</taxon>
        <taxon>Bacillaceae</taxon>
        <taxon>Virgibacillus</taxon>
    </lineage>
</organism>
<evidence type="ECO:0000313" key="2">
    <source>
        <dbReference type="EMBL" id="MFC4557781.1"/>
    </source>
</evidence>
<dbReference type="Gene3D" id="1.10.1200.10">
    <property type="entry name" value="ACP-like"/>
    <property type="match status" value="1"/>
</dbReference>
<name>A0ABV9DI23_9BACI</name>
<dbReference type="InterPro" id="IPR009081">
    <property type="entry name" value="PP-bd_ACP"/>
</dbReference>
<dbReference type="Proteomes" id="UP001595989">
    <property type="component" value="Unassembled WGS sequence"/>
</dbReference>
<sequence length="75" mass="8459">MQFEQFVDVISDITHLPAENITAESSFRNDLGIDSLNLVNLFIQLSEETGIGFEQLVRADDVETVGSVYKILEKR</sequence>
<evidence type="ECO:0000259" key="1">
    <source>
        <dbReference type="PROSITE" id="PS50075"/>
    </source>
</evidence>
<dbReference type="EMBL" id="JBHSFU010000004">
    <property type="protein sequence ID" value="MFC4557781.1"/>
    <property type="molecule type" value="Genomic_DNA"/>
</dbReference>
<proteinExistence type="predicted"/>
<comment type="caution">
    <text evidence="2">The sequence shown here is derived from an EMBL/GenBank/DDBJ whole genome shotgun (WGS) entry which is preliminary data.</text>
</comment>
<reference evidence="3" key="1">
    <citation type="journal article" date="2019" name="Int. J. Syst. Evol. Microbiol.">
        <title>The Global Catalogue of Microorganisms (GCM) 10K type strain sequencing project: providing services to taxonomists for standard genome sequencing and annotation.</title>
        <authorList>
            <consortium name="The Broad Institute Genomics Platform"/>
            <consortium name="The Broad Institute Genome Sequencing Center for Infectious Disease"/>
            <person name="Wu L."/>
            <person name="Ma J."/>
        </authorList>
    </citation>
    <scope>NUCLEOTIDE SEQUENCE [LARGE SCALE GENOMIC DNA]</scope>
    <source>
        <strain evidence="3">CGMCC 4.7426</strain>
    </source>
</reference>
<dbReference type="RefSeq" id="WP_390293848.1">
    <property type="nucleotide sequence ID" value="NZ_JBHSFU010000004.1"/>
</dbReference>
<accession>A0ABV9DI23</accession>
<protein>
    <submittedName>
        <fullName evidence="2">Acyl carrier protein</fullName>
    </submittedName>
</protein>
<dbReference type="Pfam" id="PF00550">
    <property type="entry name" value="PP-binding"/>
    <property type="match status" value="1"/>
</dbReference>
<feature type="domain" description="Carrier" evidence="1">
    <location>
        <begin position="1"/>
        <end position="75"/>
    </location>
</feature>
<evidence type="ECO:0000313" key="3">
    <source>
        <dbReference type="Proteomes" id="UP001595989"/>
    </source>
</evidence>
<dbReference type="SUPFAM" id="SSF47336">
    <property type="entry name" value="ACP-like"/>
    <property type="match status" value="1"/>
</dbReference>
<dbReference type="InterPro" id="IPR036736">
    <property type="entry name" value="ACP-like_sf"/>
</dbReference>